<protein>
    <recommendedName>
        <fullName evidence="7">ABC3 transporter permease C-terminal domain-containing protein</fullName>
    </recommendedName>
</protein>
<feature type="non-terminal residue" evidence="8">
    <location>
        <position position="1"/>
    </location>
</feature>
<comment type="subcellular location">
    <subcellularLocation>
        <location evidence="1">Cell membrane</location>
        <topology evidence="1">Multi-pass membrane protein</topology>
    </subcellularLocation>
</comment>
<dbReference type="SUPFAM" id="SSF161098">
    <property type="entry name" value="MetI-like"/>
    <property type="match status" value="1"/>
</dbReference>
<feature type="transmembrane region" description="Helical" evidence="6">
    <location>
        <begin position="85"/>
        <end position="111"/>
    </location>
</feature>
<organism evidence="8">
    <name type="scientific">marine metagenome</name>
    <dbReference type="NCBI Taxonomy" id="408172"/>
    <lineage>
        <taxon>unclassified sequences</taxon>
        <taxon>metagenomes</taxon>
        <taxon>ecological metagenomes</taxon>
    </lineage>
</organism>
<proteinExistence type="predicted"/>
<reference evidence="8" key="1">
    <citation type="submission" date="2018-05" db="EMBL/GenBank/DDBJ databases">
        <authorList>
            <person name="Lanie J.A."/>
            <person name="Ng W.-L."/>
            <person name="Kazmierczak K.M."/>
            <person name="Andrzejewski T.M."/>
            <person name="Davidsen T.M."/>
            <person name="Wayne K.J."/>
            <person name="Tettelin H."/>
            <person name="Glass J.I."/>
            <person name="Rusch D."/>
            <person name="Podicherti R."/>
            <person name="Tsui H.-C.T."/>
            <person name="Winkler M.E."/>
        </authorList>
    </citation>
    <scope>NUCLEOTIDE SEQUENCE</scope>
</reference>
<keyword evidence="3 6" id="KW-0812">Transmembrane</keyword>
<sequence>FGFLVMDRGAMIVDLTDIQQAMDMEDAAGEILGYMGNRIYDDESAAIIVEQFNAKRSAVNDAFAPVMGKLKELSDLSDYLAMVEYMGLVLVVVFVFIMSIVLWNVGLLGGLRRYGEVGLRLAIGEHKGQVYRSMIYESIFVGLTGSVIGTGLGLGAAYWLQIWGWDISSMIKNVTMMYPSVIRAEITSETYYIGFFPGLLSTVFGTALSGIGIYKRQTAQLFKELEV</sequence>
<dbReference type="EMBL" id="UINC01085061">
    <property type="protein sequence ID" value="SVC32247.1"/>
    <property type="molecule type" value="Genomic_DNA"/>
</dbReference>
<keyword evidence="5 6" id="KW-0472">Membrane</keyword>
<feature type="transmembrane region" description="Helical" evidence="6">
    <location>
        <begin position="139"/>
        <end position="160"/>
    </location>
</feature>
<evidence type="ECO:0000256" key="2">
    <source>
        <dbReference type="ARBA" id="ARBA00022475"/>
    </source>
</evidence>
<evidence type="ECO:0000256" key="6">
    <source>
        <dbReference type="SAM" id="Phobius"/>
    </source>
</evidence>
<dbReference type="GO" id="GO:0005886">
    <property type="term" value="C:plasma membrane"/>
    <property type="evidence" value="ECO:0007669"/>
    <property type="project" value="UniProtKB-SubCell"/>
</dbReference>
<evidence type="ECO:0000256" key="4">
    <source>
        <dbReference type="ARBA" id="ARBA00022989"/>
    </source>
</evidence>
<keyword evidence="2" id="KW-1003">Cell membrane</keyword>
<name>A0A382LAY4_9ZZZZ</name>
<evidence type="ECO:0000256" key="1">
    <source>
        <dbReference type="ARBA" id="ARBA00004651"/>
    </source>
</evidence>
<dbReference type="InterPro" id="IPR035906">
    <property type="entry name" value="MetI-like_sf"/>
</dbReference>
<feature type="domain" description="ABC3 transporter permease C-terminal" evidence="7">
    <location>
        <begin position="89"/>
        <end position="217"/>
    </location>
</feature>
<accession>A0A382LAY4</accession>
<dbReference type="Pfam" id="PF02687">
    <property type="entry name" value="FtsX"/>
    <property type="match status" value="1"/>
</dbReference>
<evidence type="ECO:0000256" key="3">
    <source>
        <dbReference type="ARBA" id="ARBA00022692"/>
    </source>
</evidence>
<feature type="transmembrane region" description="Helical" evidence="6">
    <location>
        <begin position="191"/>
        <end position="214"/>
    </location>
</feature>
<evidence type="ECO:0000313" key="8">
    <source>
        <dbReference type="EMBL" id="SVC32247.1"/>
    </source>
</evidence>
<dbReference type="AlphaFoldDB" id="A0A382LAY4"/>
<gene>
    <name evidence="8" type="ORF">METZ01_LOCUS285101</name>
</gene>
<evidence type="ECO:0000256" key="5">
    <source>
        <dbReference type="ARBA" id="ARBA00023136"/>
    </source>
</evidence>
<evidence type="ECO:0000259" key="7">
    <source>
        <dbReference type="Pfam" id="PF02687"/>
    </source>
</evidence>
<dbReference type="InterPro" id="IPR003838">
    <property type="entry name" value="ABC3_permease_C"/>
</dbReference>
<keyword evidence="4 6" id="KW-1133">Transmembrane helix</keyword>